<organism evidence="2 3">
    <name type="scientific">Botryosphaeria dothidea</name>
    <dbReference type="NCBI Taxonomy" id="55169"/>
    <lineage>
        <taxon>Eukaryota</taxon>
        <taxon>Fungi</taxon>
        <taxon>Dikarya</taxon>
        <taxon>Ascomycota</taxon>
        <taxon>Pezizomycotina</taxon>
        <taxon>Dothideomycetes</taxon>
        <taxon>Dothideomycetes incertae sedis</taxon>
        <taxon>Botryosphaeriales</taxon>
        <taxon>Botryosphaeriaceae</taxon>
        <taxon>Botryosphaeria</taxon>
    </lineage>
</organism>
<gene>
    <name evidence="2" type="ORF">GTA08_BOTSDO09601</name>
</gene>
<keyword evidence="3" id="KW-1185">Reference proteome</keyword>
<evidence type="ECO:0000313" key="2">
    <source>
        <dbReference type="EMBL" id="KAF4301784.1"/>
    </source>
</evidence>
<dbReference type="EMBL" id="WWBZ02000073">
    <property type="protein sequence ID" value="KAF4301784.1"/>
    <property type="molecule type" value="Genomic_DNA"/>
</dbReference>
<comment type="caution">
    <text evidence="2">The sequence shown here is derived from an EMBL/GenBank/DDBJ whole genome shotgun (WGS) entry which is preliminary data.</text>
</comment>
<dbReference type="Proteomes" id="UP000572817">
    <property type="component" value="Unassembled WGS sequence"/>
</dbReference>
<reference evidence="2" key="1">
    <citation type="submission" date="2020-04" db="EMBL/GenBank/DDBJ databases">
        <title>Genome Assembly and Annotation of Botryosphaeria dothidea sdau 11-99, a Latent Pathogen of Apple Fruit Ring Rot in China.</title>
        <authorList>
            <person name="Yu C."/>
            <person name="Diao Y."/>
            <person name="Lu Q."/>
            <person name="Zhao J."/>
            <person name="Cui S."/>
            <person name="Peng C."/>
            <person name="He B."/>
            <person name="Liu H."/>
        </authorList>
    </citation>
    <scope>NUCLEOTIDE SEQUENCE [LARGE SCALE GENOMIC DNA]</scope>
    <source>
        <strain evidence="2">Sdau11-99</strain>
    </source>
</reference>
<accession>A0A8H4IJ73</accession>
<dbReference type="InterPro" id="IPR036866">
    <property type="entry name" value="RibonucZ/Hydroxyglut_hydro"/>
</dbReference>
<name>A0A8H4IJ73_9PEZI</name>
<protein>
    <submittedName>
        <fullName evidence="2">Major facilitator superfamily</fullName>
    </submittedName>
</protein>
<dbReference type="AlphaFoldDB" id="A0A8H4IJ73"/>
<sequence>MDPPSAQLHQEVRDAVTRQLEHRRPLLHHLNADSSWLLQIPRPVAATKKGGRAYYNILIDPWLAGGQSDVARWFSQQWHRFESACRSIAEVEELAREVEILASSALRLGKGRQPNGDDADTQHPFIDAVAISHEFTDHCHRDTLEQIDRYVPVFASEFAARLLRTWNHFHHIETIPVLAEHPLDWRAASLPPLPEWLAIARLQDDQDSLYYHSALVFCFALPAPSSAAAPRTRSTRALPNGWIPADDDGDAAECVVYTPHGARPHTLAPLVRAQPPVSVLALIHGLHDVAIDAGFWWESARPLSQLNLGAANGVRVQRALRARYWVGTHDEVKWGAGLVNWFLRRRVVSVEEAVRAERERVEREREKEKEKEEEENGMDGVEAEKVGDVLEEVRFEEVGNGESRVLL</sequence>
<evidence type="ECO:0000313" key="3">
    <source>
        <dbReference type="Proteomes" id="UP000572817"/>
    </source>
</evidence>
<dbReference type="PANTHER" id="PTHR36142">
    <property type="entry name" value="METALLO-HYDROLASE/OXIDOREDUCTASE SUPERFAMILY PROTEIN"/>
    <property type="match status" value="1"/>
</dbReference>
<evidence type="ECO:0000256" key="1">
    <source>
        <dbReference type="SAM" id="MobiDB-lite"/>
    </source>
</evidence>
<dbReference type="Gene3D" id="3.60.15.10">
    <property type="entry name" value="Ribonuclease Z/Hydroxyacylglutathione hydrolase-like"/>
    <property type="match status" value="1"/>
</dbReference>
<feature type="region of interest" description="Disordered" evidence="1">
    <location>
        <begin position="359"/>
        <end position="385"/>
    </location>
</feature>
<feature type="compositionally biased region" description="Basic and acidic residues" evidence="1">
    <location>
        <begin position="359"/>
        <end position="370"/>
    </location>
</feature>
<proteinExistence type="predicted"/>
<dbReference type="PANTHER" id="PTHR36142:SF2">
    <property type="entry name" value="METALLO-HYDROLASE_OXIDOREDUCTASE SUPERFAMILY PROTEIN"/>
    <property type="match status" value="1"/>
</dbReference>
<dbReference type="OrthoDB" id="9971601at2759"/>